<accession>A0AAV4QX88</accession>
<dbReference type="EMBL" id="BPLQ01005104">
    <property type="protein sequence ID" value="GIY12686.1"/>
    <property type="molecule type" value="Genomic_DNA"/>
</dbReference>
<gene>
    <name evidence="1" type="primary">X975_22733</name>
    <name evidence="1" type="ORF">CDAR_306841</name>
</gene>
<dbReference type="Proteomes" id="UP001054837">
    <property type="component" value="Unassembled WGS sequence"/>
</dbReference>
<protein>
    <submittedName>
        <fullName evidence="1">Transposable element Tc1 transposase</fullName>
    </submittedName>
</protein>
<keyword evidence="2" id="KW-1185">Reference proteome</keyword>
<evidence type="ECO:0000313" key="1">
    <source>
        <dbReference type="EMBL" id="GIY12686.1"/>
    </source>
</evidence>
<comment type="caution">
    <text evidence="1">The sequence shown here is derived from an EMBL/GenBank/DDBJ whole genome shotgun (WGS) entry which is preliminary data.</text>
</comment>
<dbReference type="AlphaFoldDB" id="A0AAV4QX88"/>
<dbReference type="PANTHER" id="PTHR47331">
    <property type="entry name" value="PHD-TYPE DOMAIN-CONTAINING PROTEIN"/>
    <property type="match status" value="1"/>
</dbReference>
<dbReference type="InterPro" id="IPR005312">
    <property type="entry name" value="DUF1759"/>
</dbReference>
<dbReference type="PANTHER" id="PTHR47331:SF1">
    <property type="entry name" value="GAG-LIKE PROTEIN"/>
    <property type="match status" value="1"/>
</dbReference>
<dbReference type="Pfam" id="PF03564">
    <property type="entry name" value="DUF1759"/>
    <property type="match status" value="1"/>
</dbReference>
<sequence length="518" mass="59869">MTEKTEQVETEAKLKAKQAKLETKLRNERTNLRRLFTVSANIFDEIHRKVDIEKDIHVQYNKINEKAERLFKVDEEIKDLIDLTDEEYDTVESYRDRFTEIRVIYEKYYNQQNETSSVVSNKCTPDNLQLPKLRLKEYDLMPRSWVAFWGQFCRIDEDENIRVEDKFQYLLSSLKTNTKARDIVESYPPSKENYSKVIEHLKSRFGRKDLLIEVYIRDLLALVNSKTNIKLSDLYDKLGSYLRALETLGVTTSNYVAMLYPVVESCLPVEILKAWDRHRLNREVKEDSILTTETVLENLMSFLCHEVEGEEHRVLAETAFGNGIKRKDTHKPVHKDEPTAATLIANSSAGENNCVFCDRSHPSQECRKISNMNYDDRKSQVMLKRCCLVCLKPGHMAKKCHSNRKVADDEAKFTEILLTNHSSEYEIYLKTIIVRLRHKGKEVCVRALMDDGSHRSYIEKSLVAELNLSPSGTEVLSQGLFGGGISPTAEHSRFSVTVESLDRKYSTSVALLDQPKIC</sequence>
<name>A0AAV4QX88_9ARAC</name>
<proteinExistence type="predicted"/>
<reference evidence="1 2" key="1">
    <citation type="submission" date="2021-06" db="EMBL/GenBank/DDBJ databases">
        <title>Caerostris darwini draft genome.</title>
        <authorList>
            <person name="Kono N."/>
            <person name="Arakawa K."/>
        </authorList>
    </citation>
    <scope>NUCLEOTIDE SEQUENCE [LARGE SCALE GENOMIC DNA]</scope>
</reference>
<organism evidence="1 2">
    <name type="scientific">Caerostris darwini</name>
    <dbReference type="NCBI Taxonomy" id="1538125"/>
    <lineage>
        <taxon>Eukaryota</taxon>
        <taxon>Metazoa</taxon>
        <taxon>Ecdysozoa</taxon>
        <taxon>Arthropoda</taxon>
        <taxon>Chelicerata</taxon>
        <taxon>Arachnida</taxon>
        <taxon>Araneae</taxon>
        <taxon>Araneomorphae</taxon>
        <taxon>Entelegynae</taxon>
        <taxon>Araneoidea</taxon>
        <taxon>Araneidae</taxon>
        <taxon>Caerostris</taxon>
    </lineage>
</organism>
<evidence type="ECO:0000313" key="2">
    <source>
        <dbReference type="Proteomes" id="UP001054837"/>
    </source>
</evidence>